<dbReference type="EC" id="2.4.1.255" evidence="3"/>
<dbReference type="Gene3D" id="1.25.40.10">
    <property type="entry name" value="Tetratricopeptide repeat domain"/>
    <property type="match status" value="7"/>
</dbReference>
<dbReference type="SUPFAM" id="SSF48452">
    <property type="entry name" value="TPR-like"/>
    <property type="match status" value="2"/>
</dbReference>
<feature type="domain" description="O-GlcNAc transferase C-terminal" evidence="12">
    <location>
        <begin position="785"/>
        <end position="959"/>
    </location>
</feature>
<dbReference type="SMART" id="SM00671">
    <property type="entry name" value="SEL1"/>
    <property type="match status" value="4"/>
</dbReference>
<dbReference type="GO" id="GO:0097363">
    <property type="term" value="F:protein O-acetylglucosaminyltransferase activity"/>
    <property type="evidence" value="ECO:0007669"/>
    <property type="project" value="UniProtKB-EC"/>
</dbReference>
<dbReference type="Proteomes" id="UP000002729">
    <property type="component" value="Unassembled WGS sequence"/>
</dbReference>
<dbReference type="PANTHER" id="PTHR44366">
    <property type="entry name" value="UDP-N-ACETYLGLUCOSAMINE--PEPTIDE N-ACETYLGLUCOSAMINYLTRANSFERASE 110 KDA SUBUNIT"/>
    <property type="match status" value="1"/>
</dbReference>
<evidence type="ECO:0000313" key="14">
    <source>
        <dbReference type="Proteomes" id="UP000002729"/>
    </source>
</evidence>
<accession>F0Y9M5</accession>
<dbReference type="Pfam" id="PF13414">
    <property type="entry name" value="TPR_11"/>
    <property type="match status" value="2"/>
</dbReference>
<dbReference type="RefSeq" id="XP_009037040.1">
    <property type="nucleotide sequence ID" value="XM_009038792.1"/>
</dbReference>
<dbReference type="Pfam" id="PF00515">
    <property type="entry name" value="TPR_1"/>
    <property type="match status" value="1"/>
</dbReference>
<dbReference type="SMART" id="SM00028">
    <property type="entry name" value="TPR"/>
    <property type="match status" value="12"/>
</dbReference>
<dbReference type="GO" id="GO:0006493">
    <property type="term" value="P:protein O-linked glycosylation"/>
    <property type="evidence" value="ECO:0007669"/>
    <property type="project" value="InterPro"/>
</dbReference>
<dbReference type="InterPro" id="IPR029489">
    <property type="entry name" value="OGT/SEC/SPY_C"/>
</dbReference>
<dbReference type="KEGG" id="aaf:AURANDRAFT_26243"/>
<reference evidence="13 14" key="1">
    <citation type="journal article" date="2011" name="Proc. Natl. Acad. Sci. U.S.A.">
        <title>Niche of harmful alga Aureococcus anophagefferens revealed through ecogenomics.</title>
        <authorList>
            <person name="Gobler C.J."/>
            <person name="Berry D.L."/>
            <person name="Dyhrman S.T."/>
            <person name="Wilhelm S.W."/>
            <person name="Salamov A."/>
            <person name="Lobanov A.V."/>
            <person name="Zhang Y."/>
            <person name="Collier J.L."/>
            <person name="Wurch L.L."/>
            <person name="Kustka A.B."/>
            <person name="Dill B.D."/>
            <person name="Shah M."/>
            <person name="VerBerkmoes N.C."/>
            <person name="Kuo A."/>
            <person name="Terry A."/>
            <person name="Pangilinan J."/>
            <person name="Lindquist E.A."/>
            <person name="Lucas S."/>
            <person name="Paulsen I.T."/>
            <person name="Hattenrath-Lehmann T.K."/>
            <person name="Talmage S.C."/>
            <person name="Walker E.A."/>
            <person name="Koch F."/>
            <person name="Burson A.M."/>
            <person name="Marcoval M.A."/>
            <person name="Tang Y.Z."/>
            <person name="Lecleir G.R."/>
            <person name="Coyne K.J."/>
            <person name="Berg G.M."/>
            <person name="Bertrand E.M."/>
            <person name="Saito M.A."/>
            <person name="Gladyshev V.N."/>
            <person name="Grigoriev I.V."/>
        </authorList>
    </citation>
    <scope>NUCLEOTIDE SEQUENCE [LARGE SCALE GENOMIC DNA]</scope>
    <source>
        <strain evidence="14">CCMP 1984</strain>
    </source>
</reference>
<dbReference type="GeneID" id="20220175"/>
<gene>
    <name evidence="13" type="primary">OGT6</name>
    <name evidence="13" type="ORF">AURANDRAFT_26243</name>
</gene>
<dbReference type="InParanoid" id="F0Y9M5"/>
<feature type="repeat" description="TPR" evidence="10">
    <location>
        <begin position="230"/>
        <end position="263"/>
    </location>
</feature>
<evidence type="ECO:0000256" key="9">
    <source>
        <dbReference type="ARBA" id="ARBA00022941"/>
    </source>
</evidence>
<keyword evidence="5" id="KW-0328">Glycosyltransferase</keyword>
<evidence type="ECO:0000256" key="6">
    <source>
        <dbReference type="ARBA" id="ARBA00022679"/>
    </source>
</evidence>
<evidence type="ECO:0000256" key="2">
    <source>
        <dbReference type="ARBA" id="ARBA00005386"/>
    </source>
</evidence>
<feature type="repeat" description="TPR" evidence="10">
    <location>
        <begin position="468"/>
        <end position="501"/>
    </location>
</feature>
<dbReference type="OMA" id="MNESEHF"/>
<evidence type="ECO:0000256" key="11">
    <source>
        <dbReference type="SAM" id="MobiDB-lite"/>
    </source>
</evidence>
<dbReference type="OrthoDB" id="421121at2759"/>
<evidence type="ECO:0000256" key="10">
    <source>
        <dbReference type="PROSITE-ProRule" id="PRU00339"/>
    </source>
</evidence>
<dbReference type="Pfam" id="PF13844">
    <property type="entry name" value="Glyco_transf_41"/>
    <property type="match status" value="2"/>
</dbReference>
<name>F0Y9M5_AURAN</name>
<dbReference type="PANTHER" id="PTHR44366:SF1">
    <property type="entry name" value="UDP-N-ACETYLGLUCOSAMINE--PEPTIDE N-ACETYLGLUCOSAMINYLTRANSFERASE 110 KDA SUBUNIT"/>
    <property type="match status" value="1"/>
</dbReference>
<feature type="compositionally biased region" description="Low complexity" evidence="11">
    <location>
        <begin position="1"/>
        <end position="13"/>
    </location>
</feature>
<dbReference type="Gene3D" id="3.40.50.2000">
    <property type="entry name" value="Glycogen Phosphorylase B"/>
    <property type="match status" value="1"/>
</dbReference>
<sequence length="1151" mass="124483">MASPSAATPAAATRAEDAPPPGHRTPAAGPAHKPPGASPAASESPLRPGKENSTPGSDERSATLALAREKYNRRDFAGALACCQAAGCADDDAIDSLLLLGAVHFQLGRWEDCARHTLRCIKRAPGVAESYSNLANALKELGDPRGAKRLYLKAIALKPRFTDAYNNLASAHLHLGETREALETYEAALLVDPSLAETRCHLGHLHRAAGRRDVAEHCYAEALACAPNLAAAWCALAAIYKERGRLDDAAAYYREAIRRKPSAFDAHSNLGNVLKEQGKVDAAIAEYARAIELNPGFAVAHGNLASCYFEKGDLERAIRIFRVALDIEPNFPDACNNLGNALREHGDLEEAIACYRRALLLRPDHAHAHNNLGNAMKDKGLVNEAIQCYATAVGLAPRFAAAHSNLGLVLKERGTVDDALAHYREAIAVDPQFADAYSNMGNAYKDLGRLDDAIRCYGEALKLRPDFADACSNLAAAYKDGGRHAEAVACYRRALELKPDFSDAFSNLAHSLVFVCDWSTRAADFERLTRIVRDQLAAAKPAAGNVPSVQPFHTLVYPVSISDMRAIAERYADRAALQAAVLGLPEPLCDRLRPEDALRLLRETPDGARYGDAPAPGDGRLRLGYCSSDLGNHPLAHLMQSVFGMHDRSKFHVTCFALSGHDGSPWRRKIEAEVERFVDLSTASPRDCALAIRARAIDVLVNLNGYTKGARNEIFALRPAPIQVSYMGFCGTLGADYVQYVVADAVVLPRDHARHYSEKVCRVPHSYFVNDHAQSASYIFDAAALPKRADYGVPERASFVFCNFNQIYKIDPGILDVWCRILTRVDGSILWLLRFPPTGEANIRAEARKRGVSDDRIHFTAVSAKDEHIKRGVLADLFLDTPQCNAHTTGCDILWGGCPMVTCLGGKMATRVAASLLGAAGLADLVAPDLGGYEELAVALATDKERYAAVRRRAEACRAGPSRAPLWDTLRWVRNVERGYGAMWATHEAGAPPADIDVDDVGADGFDRTAYAPAALGPLPPPPGCPARAAPQPPQRPPQPIQPPGLAALGPVGPHVAGVLFPPAPLFPPPFPAYGAQLRQPTYFLHQGNAVPPQRLPTPPAHYLQTPNAGFALYPPAALNQTDHVWSPRMHQPVFATRPPPRLPGEYAPFG</sequence>
<dbReference type="eggNOG" id="KOG4626">
    <property type="taxonomic scope" value="Eukaryota"/>
</dbReference>
<keyword evidence="9" id="KW-0939">Gibberellin signaling pathway</keyword>
<dbReference type="InterPro" id="IPR011990">
    <property type="entry name" value="TPR-like_helical_dom_sf"/>
</dbReference>
<evidence type="ECO:0000256" key="3">
    <source>
        <dbReference type="ARBA" id="ARBA00011970"/>
    </source>
</evidence>
<evidence type="ECO:0000256" key="1">
    <source>
        <dbReference type="ARBA" id="ARBA00004922"/>
    </source>
</evidence>
<feature type="repeat" description="TPR" evidence="10">
    <location>
        <begin position="162"/>
        <end position="195"/>
    </location>
</feature>
<evidence type="ECO:0000259" key="12">
    <source>
        <dbReference type="Pfam" id="PF13844"/>
    </source>
</evidence>
<dbReference type="InterPro" id="IPR037919">
    <property type="entry name" value="OGT"/>
</dbReference>
<dbReference type="AlphaFoldDB" id="F0Y9M5"/>
<keyword evidence="14" id="KW-1185">Reference proteome</keyword>
<dbReference type="PROSITE" id="PS50293">
    <property type="entry name" value="TPR_REGION"/>
    <property type="match status" value="7"/>
</dbReference>
<feature type="repeat" description="TPR" evidence="10">
    <location>
        <begin position="366"/>
        <end position="399"/>
    </location>
</feature>
<evidence type="ECO:0000256" key="8">
    <source>
        <dbReference type="ARBA" id="ARBA00022803"/>
    </source>
</evidence>
<dbReference type="InterPro" id="IPR019734">
    <property type="entry name" value="TPR_rpt"/>
</dbReference>
<evidence type="ECO:0000256" key="7">
    <source>
        <dbReference type="ARBA" id="ARBA00022737"/>
    </source>
</evidence>
<feature type="domain" description="O-GlcNAc transferase C-terminal" evidence="12">
    <location>
        <begin position="515"/>
        <end position="779"/>
    </location>
</feature>
<feature type="region of interest" description="Disordered" evidence="11">
    <location>
        <begin position="1012"/>
        <end position="1049"/>
    </location>
</feature>
<feature type="repeat" description="TPR" evidence="10">
    <location>
        <begin position="298"/>
        <end position="331"/>
    </location>
</feature>
<dbReference type="FunFam" id="3.40.50.2000:FF:000070">
    <property type="entry name" value="probable UDP-N-acetylglucosamine--peptide N-acetylglucosaminyltransferase SEC"/>
    <property type="match status" value="1"/>
</dbReference>
<feature type="region of interest" description="Disordered" evidence="11">
    <location>
        <begin position="1"/>
        <end position="61"/>
    </location>
</feature>
<feature type="repeat" description="TPR" evidence="10">
    <location>
        <begin position="128"/>
        <end position="161"/>
    </location>
</feature>
<organism evidence="14">
    <name type="scientific">Aureococcus anophagefferens</name>
    <name type="common">Harmful bloom alga</name>
    <dbReference type="NCBI Taxonomy" id="44056"/>
    <lineage>
        <taxon>Eukaryota</taxon>
        <taxon>Sar</taxon>
        <taxon>Stramenopiles</taxon>
        <taxon>Ochrophyta</taxon>
        <taxon>Pelagophyceae</taxon>
        <taxon>Pelagomonadales</taxon>
        <taxon>Pelagomonadaceae</taxon>
        <taxon>Aureococcus</taxon>
    </lineage>
</organism>
<dbReference type="Gene3D" id="3.40.50.11380">
    <property type="match status" value="1"/>
</dbReference>
<keyword evidence="8 10" id="KW-0802">TPR repeat</keyword>
<feature type="repeat" description="TPR" evidence="10">
    <location>
        <begin position="400"/>
        <end position="433"/>
    </location>
</feature>
<evidence type="ECO:0000256" key="5">
    <source>
        <dbReference type="ARBA" id="ARBA00022676"/>
    </source>
</evidence>
<protein>
    <recommendedName>
        <fullName evidence="4">Probable UDP-N-acetylglucosamine--peptide N-acetylglucosaminyltransferase SPINDLY</fullName>
        <ecNumber evidence="3">2.4.1.255</ecNumber>
    </recommendedName>
</protein>
<feature type="repeat" description="TPR" evidence="10">
    <location>
        <begin position="332"/>
        <end position="365"/>
    </location>
</feature>
<dbReference type="EMBL" id="GL833128">
    <property type="protein sequence ID" value="EGB08316.1"/>
    <property type="molecule type" value="Genomic_DNA"/>
</dbReference>
<keyword evidence="6 13" id="KW-0808">Transferase</keyword>
<evidence type="ECO:0000256" key="4">
    <source>
        <dbReference type="ARBA" id="ARBA00019143"/>
    </source>
</evidence>
<dbReference type="PROSITE" id="PS50005">
    <property type="entry name" value="TPR"/>
    <property type="match status" value="10"/>
</dbReference>
<evidence type="ECO:0000313" key="13">
    <source>
        <dbReference type="EMBL" id="EGB08316.1"/>
    </source>
</evidence>
<feature type="compositionally biased region" description="Pro residues" evidence="11">
    <location>
        <begin position="1018"/>
        <end position="1043"/>
    </location>
</feature>
<feature type="repeat" description="TPR" evidence="10">
    <location>
        <begin position="264"/>
        <end position="297"/>
    </location>
</feature>
<comment type="pathway">
    <text evidence="1">Protein modification; protein glycosylation.</text>
</comment>
<comment type="similarity">
    <text evidence="2">Belongs to the glycosyltransferase 41 family. O-GlcNAc transferase subfamily.</text>
</comment>
<dbReference type="InterPro" id="IPR006597">
    <property type="entry name" value="Sel1-like"/>
</dbReference>
<dbReference type="GO" id="GO:0009740">
    <property type="term" value="P:gibberellic acid mediated signaling pathway"/>
    <property type="evidence" value="ECO:0007669"/>
    <property type="project" value="UniProtKB-KW"/>
</dbReference>
<feature type="repeat" description="TPR" evidence="10">
    <location>
        <begin position="434"/>
        <end position="467"/>
    </location>
</feature>
<dbReference type="Pfam" id="PF13432">
    <property type="entry name" value="TPR_16"/>
    <property type="match status" value="3"/>
</dbReference>
<proteinExistence type="inferred from homology"/>
<dbReference type="UniPathway" id="UPA00378"/>
<keyword evidence="7" id="KW-0677">Repeat</keyword>